<evidence type="ECO:0000256" key="1">
    <source>
        <dbReference type="SAM" id="Coils"/>
    </source>
</evidence>
<keyword evidence="1" id="KW-0175">Coiled coil</keyword>
<dbReference type="GO" id="GO:0034451">
    <property type="term" value="C:centriolar satellite"/>
    <property type="evidence" value="ECO:0007669"/>
    <property type="project" value="TreeGrafter"/>
</dbReference>
<dbReference type="Proteomes" id="UP001314229">
    <property type="component" value="Unassembled WGS sequence"/>
</dbReference>
<gene>
    <name evidence="3" type="ORF">FSCOSCO3_A021791</name>
</gene>
<dbReference type="GO" id="GO:0007020">
    <property type="term" value="P:microtubule nucleation"/>
    <property type="evidence" value="ECO:0007669"/>
    <property type="project" value="TreeGrafter"/>
</dbReference>
<dbReference type="GO" id="GO:0007099">
    <property type="term" value="P:centriole replication"/>
    <property type="evidence" value="ECO:0007669"/>
    <property type="project" value="TreeGrafter"/>
</dbReference>
<feature type="coiled-coil region" evidence="1">
    <location>
        <begin position="6"/>
        <end position="70"/>
    </location>
</feature>
<dbReference type="PANTHER" id="PTHR46725">
    <property type="entry name" value="COILED-COIL DOMAIN-CONTAINING PROTEIN 57"/>
    <property type="match status" value="1"/>
</dbReference>
<dbReference type="AlphaFoldDB" id="A0AAV1QDW2"/>
<dbReference type="EMBL" id="CAWUFR010000788">
    <property type="protein sequence ID" value="CAK6981199.1"/>
    <property type="molecule type" value="Genomic_DNA"/>
</dbReference>
<evidence type="ECO:0000313" key="4">
    <source>
        <dbReference type="Proteomes" id="UP001314229"/>
    </source>
</evidence>
<dbReference type="GO" id="GO:0045931">
    <property type="term" value="P:positive regulation of mitotic cell cycle"/>
    <property type="evidence" value="ECO:0007669"/>
    <property type="project" value="TreeGrafter"/>
</dbReference>
<dbReference type="PANTHER" id="PTHR46725:SF1">
    <property type="entry name" value="COILED-COIL DOMAIN-CONTAINING PROTEIN 57"/>
    <property type="match status" value="1"/>
</dbReference>
<feature type="compositionally biased region" description="Polar residues" evidence="2">
    <location>
        <begin position="130"/>
        <end position="151"/>
    </location>
</feature>
<organism evidence="3 4">
    <name type="scientific">Scomber scombrus</name>
    <name type="common">Atlantic mackerel</name>
    <name type="synonym">Scomber vernalis</name>
    <dbReference type="NCBI Taxonomy" id="13677"/>
    <lineage>
        <taxon>Eukaryota</taxon>
        <taxon>Metazoa</taxon>
        <taxon>Chordata</taxon>
        <taxon>Craniata</taxon>
        <taxon>Vertebrata</taxon>
        <taxon>Euteleostomi</taxon>
        <taxon>Actinopterygii</taxon>
        <taxon>Neopterygii</taxon>
        <taxon>Teleostei</taxon>
        <taxon>Neoteleostei</taxon>
        <taxon>Acanthomorphata</taxon>
        <taxon>Pelagiaria</taxon>
        <taxon>Scombriformes</taxon>
        <taxon>Scombridae</taxon>
        <taxon>Scomber</taxon>
    </lineage>
</organism>
<feature type="region of interest" description="Disordered" evidence="2">
    <location>
        <begin position="318"/>
        <end position="356"/>
    </location>
</feature>
<comment type="caution">
    <text evidence="3">The sequence shown here is derived from an EMBL/GenBank/DDBJ whole genome shotgun (WGS) entry which is preliminary data.</text>
</comment>
<feature type="region of interest" description="Disordered" evidence="2">
    <location>
        <begin position="283"/>
        <end position="303"/>
    </location>
</feature>
<feature type="compositionally biased region" description="Polar residues" evidence="2">
    <location>
        <begin position="347"/>
        <end position="356"/>
    </location>
</feature>
<proteinExistence type="predicted"/>
<feature type="compositionally biased region" description="Basic and acidic residues" evidence="2">
    <location>
        <begin position="290"/>
        <end position="303"/>
    </location>
</feature>
<evidence type="ECO:0000313" key="3">
    <source>
        <dbReference type="EMBL" id="CAK6981199.1"/>
    </source>
</evidence>
<evidence type="ECO:0000256" key="2">
    <source>
        <dbReference type="SAM" id="MobiDB-lite"/>
    </source>
</evidence>
<dbReference type="GO" id="GO:0060271">
    <property type="term" value="P:cilium assembly"/>
    <property type="evidence" value="ECO:0007669"/>
    <property type="project" value="TreeGrafter"/>
</dbReference>
<dbReference type="GO" id="GO:0005814">
    <property type="term" value="C:centriole"/>
    <property type="evidence" value="ECO:0007669"/>
    <property type="project" value="TreeGrafter"/>
</dbReference>
<name>A0AAV1QDW2_SCOSC</name>
<dbReference type="GO" id="GO:0005876">
    <property type="term" value="C:spindle microtubule"/>
    <property type="evidence" value="ECO:0007669"/>
    <property type="project" value="TreeGrafter"/>
</dbReference>
<accession>A0AAV1QDW2</accession>
<feature type="compositionally biased region" description="Polar residues" evidence="2">
    <location>
        <begin position="318"/>
        <end position="337"/>
    </location>
</feature>
<dbReference type="InterPro" id="IPR042481">
    <property type="entry name" value="CCDC57"/>
</dbReference>
<protein>
    <submittedName>
        <fullName evidence="3">Coiled-coil domain-containing protein 57 isoform X4</fullName>
    </submittedName>
</protein>
<feature type="region of interest" description="Disordered" evidence="2">
    <location>
        <begin position="129"/>
        <end position="167"/>
    </location>
</feature>
<keyword evidence="4" id="KW-1185">Reference proteome</keyword>
<reference evidence="3 4" key="1">
    <citation type="submission" date="2024-01" db="EMBL/GenBank/DDBJ databases">
        <authorList>
            <person name="Alioto T."/>
            <person name="Alioto T."/>
            <person name="Gomez Garrido J."/>
        </authorList>
    </citation>
    <scope>NUCLEOTIDE SEQUENCE [LARGE SCALE GENOMIC DNA]</scope>
</reference>
<sequence>MLRAGLATISKDIRELKQELRQELTKLKVELKQEVKAEISSIQQEIDRQLNETSSELQTQKTHIAEAQTRIAELEKWKADAKDGHTPKVDYLESEEIHHLKKQNSILRGVVSQMRKEMEGVCHLLPHAQAKSQASSPQPVQHPVTISNTADTEIAPGRAQSTEISSKSNPAGCLCLEKHANITALKRQEFRVAHMESAPTNIMEQNMLVQQLQDTNLYLWQQQQLASGLMSGGLLKKCQGTRSYPPLLHTRLKQAASHIARLSREKQQLIEMGNCLRAQITTAGLQEPMEPERDSTEKQGDQHDQLSALEQLQYQLTTQSSKNKENTSPISQSQSSLDMRPEPHSPLSRSQLPSEESLQPLKELWEILDHELCSSIYSEDL</sequence>